<feature type="domain" description="Peptidase S8/S53" evidence="1">
    <location>
        <begin position="127"/>
        <end position="476"/>
    </location>
</feature>
<dbReference type="Proteomes" id="UP000629098">
    <property type="component" value="Unassembled WGS sequence"/>
</dbReference>
<dbReference type="Gene3D" id="3.40.50.200">
    <property type="entry name" value="Peptidase S8/S53 domain"/>
    <property type="match status" value="2"/>
</dbReference>
<evidence type="ECO:0000313" key="2">
    <source>
        <dbReference type="EMBL" id="MBD2774058.1"/>
    </source>
</evidence>
<dbReference type="CDD" id="cd05562">
    <property type="entry name" value="Peptidases_S53_like"/>
    <property type="match status" value="1"/>
</dbReference>
<comment type="caution">
    <text evidence="2">The sequence shown here is derived from an EMBL/GenBank/DDBJ whole genome shotgun (WGS) entry which is preliminary data.</text>
</comment>
<proteinExistence type="predicted"/>
<dbReference type="InterPro" id="IPR000209">
    <property type="entry name" value="Peptidase_S8/S53_dom"/>
</dbReference>
<accession>A0A8J6XUG6</accession>
<dbReference type="AlphaFoldDB" id="A0A8J6XUG6"/>
<gene>
    <name evidence="2" type="ORF">ICL16_18760</name>
</gene>
<dbReference type="GO" id="GO:0006508">
    <property type="term" value="P:proteolysis"/>
    <property type="evidence" value="ECO:0007669"/>
    <property type="project" value="InterPro"/>
</dbReference>
<dbReference type="EMBL" id="JACXAE010000063">
    <property type="protein sequence ID" value="MBD2774058.1"/>
    <property type="molecule type" value="Genomic_DNA"/>
</dbReference>
<reference evidence="2" key="1">
    <citation type="submission" date="2020-09" db="EMBL/GenBank/DDBJ databases">
        <title>Iningainema tapete sp. nov. (Scytonemataceae, Cyanobacteria) from greenhouses in central Florida (USA) produces two types of nodularin with biosynthetic potential for microcystin-LR and anabaenopeptins.</title>
        <authorList>
            <person name="Berthold D.E."/>
            <person name="Lefler F.W."/>
            <person name="Huang I.-S."/>
            <person name="Abdulla H."/>
            <person name="Zimba P.V."/>
            <person name="Laughinghouse H.D. IV."/>
        </authorList>
    </citation>
    <scope>NUCLEOTIDE SEQUENCE</scope>
    <source>
        <strain evidence="2">BLCCT55</strain>
    </source>
</reference>
<dbReference type="NCBIfam" id="TIGR02595">
    <property type="entry name" value="PEP_CTERM"/>
    <property type="match status" value="1"/>
</dbReference>
<dbReference type="Pfam" id="PF00082">
    <property type="entry name" value="Peptidase_S8"/>
    <property type="match status" value="1"/>
</dbReference>
<name>A0A8J6XUG6_9CYAN</name>
<organism evidence="2 3">
    <name type="scientific">Iningainema tapete BLCC-T55</name>
    <dbReference type="NCBI Taxonomy" id="2748662"/>
    <lineage>
        <taxon>Bacteria</taxon>
        <taxon>Bacillati</taxon>
        <taxon>Cyanobacteriota</taxon>
        <taxon>Cyanophyceae</taxon>
        <taxon>Nostocales</taxon>
        <taxon>Scytonemataceae</taxon>
        <taxon>Iningainema tapete</taxon>
    </lineage>
</organism>
<dbReference type="InterPro" id="IPR013424">
    <property type="entry name" value="Ice-binding_C"/>
</dbReference>
<evidence type="ECO:0000313" key="3">
    <source>
        <dbReference type="Proteomes" id="UP000629098"/>
    </source>
</evidence>
<dbReference type="GO" id="GO:0004252">
    <property type="term" value="F:serine-type endopeptidase activity"/>
    <property type="evidence" value="ECO:0007669"/>
    <property type="project" value="InterPro"/>
</dbReference>
<keyword evidence="3" id="KW-1185">Reference proteome</keyword>
<dbReference type="InterPro" id="IPR036852">
    <property type="entry name" value="Peptidase_S8/S53_dom_sf"/>
</dbReference>
<evidence type="ECO:0000259" key="1">
    <source>
        <dbReference type="Pfam" id="PF00082"/>
    </source>
</evidence>
<protein>
    <submittedName>
        <fullName evidence="2">S8 family serine peptidase</fullName>
    </submittedName>
</protein>
<dbReference type="InterPro" id="IPR034075">
    <property type="entry name" value="Glr3161-like_dom"/>
</dbReference>
<dbReference type="RefSeq" id="WP_190830590.1">
    <property type="nucleotide sequence ID" value="NZ_CAWPPI010000063.1"/>
</dbReference>
<dbReference type="SUPFAM" id="SSF52743">
    <property type="entry name" value="Subtilisin-like"/>
    <property type="match status" value="1"/>
</dbReference>
<sequence length="517" mass="55132">MKNFCRIITSVLITATASISLLPNEKAFGVGLTTTQGDIAIRSDIARERFGVTGKGVLIGVISDSYNNLGFSQLDVDSGDLPEGIRVIRDIDGPPGTGTDEGNALMQIMYDIAPSANFIFHTGLVESQAEYAKAIEKLADAGARIIISDVNVLRQPMFQDGLIAQAVDRVVSRPSNGVSFFASAGNAARQSYQSPFNSSGVIDLISGGELHDFDPGPGVDTFQRITMPTGSLFSFSLQWDSPFFSVSGGAGSPNDLDIFLYDSSGTELLASSTESNIGNDPLEFFDFINETQSTEFNLAIALKDGPAPNLLKYVTQGLDFEINEFNTSSSTIYGFANARGALPVGAAFYLDTPEFGVEPPVIQLFSSAGGTPILFDANGNRLANPEIRKKPGIVAPDGVNNTFFGFREVEGDEFPNVFGTSVVAPHAAAVAALLLEFNPNLSPAEIYDILQRSAIDMDDPSTPEFDIGFDFGTGYGLIQADRALSLAAQRVPEPSSVLALFLCSALGIAFVRRCRIN</sequence>